<reference evidence="1 2" key="1">
    <citation type="submission" date="2020-04" db="EMBL/GenBank/DDBJ databases">
        <title>MicrobeNet Type strains.</title>
        <authorList>
            <person name="Nicholson A.C."/>
        </authorList>
    </citation>
    <scope>NUCLEOTIDE SEQUENCE [LARGE SCALE GENOMIC DNA]</scope>
    <source>
        <strain evidence="1 2">ATCC BAA-788</strain>
    </source>
</reference>
<comment type="caution">
    <text evidence="1">The sequence shown here is derived from an EMBL/GenBank/DDBJ whole genome shotgun (WGS) entry which is preliminary data.</text>
</comment>
<proteinExistence type="predicted"/>
<evidence type="ECO:0000313" key="1">
    <source>
        <dbReference type="EMBL" id="NKY22455.1"/>
    </source>
</evidence>
<dbReference type="EMBL" id="JAAXOX010000003">
    <property type="protein sequence ID" value="NKY22455.1"/>
    <property type="molecule type" value="Genomic_DNA"/>
</dbReference>
<gene>
    <name evidence="1" type="ORF">HGA03_07215</name>
</gene>
<dbReference type="AlphaFoldDB" id="A0A7X6KUR4"/>
<organism evidence="1 2">
    <name type="scientific">Cellulomonas denverensis</name>
    <dbReference type="NCBI Taxonomy" id="264297"/>
    <lineage>
        <taxon>Bacteria</taxon>
        <taxon>Bacillati</taxon>
        <taxon>Actinomycetota</taxon>
        <taxon>Actinomycetes</taxon>
        <taxon>Micrococcales</taxon>
        <taxon>Cellulomonadaceae</taxon>
        <taxon>Cellulomonas</taxon>
    </lineage>
</organism>
<sequence length="167" mass="17781">MRTVFASGCLGLARLRWDGGSVPVDHPVWSRWQAEGRLFQFCPEVAAGLPIPREPAEISGGTAADVLDGRARVLGRDGSDLTADFLRAAELGLDQIRRHRPALAVLVDRSPSCGSTTVYDGSFTGTRIAGRGLSAELLYREGVPLFTPESLDAAAAVILREDPHSAG</sequence>
<dbReference type="InterPro" id="IPR007553">
    <property type="entry name" value="2-thiour_desulf"/>
</dbReference>
<accession>A0A7X6KUR4</accession>
<keyword evidence="2" id="KW-1185">Reference proteome</keyword>
<name>A0A7X6KUR4_9CELL</name>
<evidence type="ECO:0000313" key="2">
    <source>
        <dbReference type="Proteomes" id="UP000581206"/>
    </source>
</evidence>
<dbReference type="RefSeq" id="WP_168629589.1">
    <property type="nucleotide sequence ID" value="NZ_BONL01000013.1"/>
</dbReference>
<dbReference type="Proteomes" id="UP000581206">
    <property type="component" value="Unassembled WGS sequence"/>
</dbReference>
<dbReference type="Pfam" id="PF04463">
    <property type="entry name" value="2-thiour_desulf"/>
    <property type="match status" value="1"/>
</dbReference>
<dbReference type="PANTHER" id="PTHR30087:SF1">
    <property type="entry name" value="HYPOTHETICAL CYTOSOLIC PROTEIN"/>
    <property type="match status" value="1"/>
</dbReference>
<protein>
    <submittedName>
        <fullName evidence="1">DUF523 domain-containing protein</fullName>
    </submittedName>
</protein>
<dbReference type="PANTHER" id="PTHR30087">
    <property type="entry name" value="INNER MEMBRANE PROTEIN"/>
    <property type="match status" value="1"/>
</dbReference>